<dbReference type="SUPFAM" id="SSF51735">
    <property type="entry name" value="NAD(P)-binding Rossmann-fold domains"/>
    <property type="match status" value="1"/>
</dbReference>
<keyword evidence="3" id="KW-1185">Reference proteome</keyword>
<evidence type="ECO:0000313" key="3">
    <source>
        <dbReference type="Proteomes" id="UP000717752"/>
    </source>
</evidence>
<protein>
    <submittedName>
        <fullName evidence="2">NADP-dependent oxidoreductase</fullName>
    </submittedName>
</protein>
<gene>
    <name evidence="2" type="ORF">JNB85_23160</name>
</gene>
<dbReference type="Proteomes" id="UP000717752">
    <property type="component" value="Unassembled WGS sequence"/>
</dbReference>
<organism evidence="2 3">
    <name type="scientific">Rhizobium mesosinicum</name>
    <dbReference type="NCBI Taxonomy" id="335017"/>
    <lineage>
        <taxon>Bacteria</taxon>
        <taxon>Pseudomonadati</taxon>
        <taxon>Pseudomonadota</taxon>
        <taxon>Alphaproteobacteria</taxon>
        <taxon>Hyphomicrobiales</taxon>
        <taxon>Rhizobiaceae</taxon>
        <taxon>Rhizobium/Agrobacterium group</taxon>
        <taxon>Rhizobium</taxon>
    </lineage>
</organism>
<name>A0ABS7GZ91_9HYPH</name>
<dbReference type="SMART" id="SM00829">
    <property type="entry name" value="PKS_ER"/>
    <property type="match status" value="1"/>
</dbReference>
<evidence type="ECO:0000313" key="2">
    <source>
        <dbReference type="EMBL" id="MBW9055309.1"/>
    </source>
</evidence>
<dbReference type="InterPro" id="IPR036291">
    <property type="entry name" value="NAD(P)-bd_dom_sf"/>
</dbReference>
<sequence>MTSETMKAIRIHEFGGPDVLRYEDAPKPELKPGEVLVRVHAIGINSPDWYLRDGYRALPPEWRPQVPFPIILGTDVSGVVEAVADDVREFSVGDEVYSMVRFFSVAESRAYAEYVSVPVSELALKPAGIDHVHAAGAPMSLLTAWQFMIELGHDEPNPLQSGRHEPVPLRGKTVLVNGAAGGVGHFAVQLAKLKGSHVIAVASGKHESLLRELGADEFIDYTRTPPEEVARDIDLVIDALGGPTTGRFLRVLKRGGALFPVYPLGFSDVEEASKRGVTVSATQVRSSGAQLAEVGRLLNDGTIRVVIDSAYPLADARKAHELAARGHIQGKIVLTVDV</sequence>
<dbReference type="InterPro" id="IPR013154">
    <property type="entry name" value="ADH-like_N"/>
</dbReference>
<feature type="domain" description="Enoyl reductase (ER)" evidence="1">
    <location>
        <begin position="15"/>
        <end position="334"/>
    </location>
</feature>
<dbReference type="PROSITE" id="PS01162">
    <property type="entry name" value="QOR_ZETA_CRYSTAL"/>
    <property type="match status" value="1"/>
</dbReference>
<dbReference type="SUPFAM" id="SSF50129">
    <property type="entry name" value="GroES-like"/>
    <property type="match status" value="1"/>
</dbReference>
<reference evidence="2 3" key="1">
    <citation type="journal article" date="2021" name="MBio">
        <title>Poor Competitiveness of Bradyrhizobium in Pigeon Pea Root Colonization in Indian Soils.</title>
        <authorList>
            <person name="Chalasani D."/>
            <person name="Basu A."/>
            <person name="Pullabhotla S.V.S.R.N."/>
            <person name="Jorrin B."/>
            <person name="Neal A.L."/>
            <person name="Poole P.S."/>
            <person name="Podile A.R."/>
            <person name="Tkacz A."/>
        </authorList>
    </citation>
    <scope>NUCLEOTIDE SEQUENCE [LARGE SCALE GENOMIC DNA]</scope>
    <source>
        <strain evidence="2 3">HU56</strain>
    </source>
</reference>
<dbReference type="PANTHER" id="PTHR43482">
    <property type="entry name" value="PROTEIN AST1-RELATED"/>
    <property type="match status" value="1"/>
</dbReference>
<dbReference type="InterPro" id="IPR011032">
    <property type="entry name" value="GroES-like_sf"/>
</dbReference>
<dbReference type="RefSeq" id="WP_220336631.1">
    <property type="nucleotide sequence ID" value="NZ_JAEUAK010000010.1"/>
</dbReference>
<dbReference type="InterPro" id="IPR020843">
    <property type="entry name" value="ER"/>
</dbReference>
<dbReference type="Gene3D" id="3.40.50.720">
    <property type="entry name" value="NAD(P)-binding Rossmann-like Domain"/>
    <property type="match status" value="1"/>
</dbReference>
<dbReference type="InterPro" id="IPR052585">
    <property type="entry name" value="Lipid_raft_assoc_Zn_ADH"/>
</dbReference>
<comment type="caution">
    <text evidence="2">The sequence shown here is derived from an EMBL/GenBank/DDBJ whole genome shotgun (WGS) entry which is preliminary data.</text>
</comment>
<dbReference type="InterPro" id="IPR002364">
    <property type="entry name" value="Quin_OxRdtase/zeta-crystal_CS"/>
</dbReference>
<dbReference type="CDD" id="cd05289">
    <property type="entry name" value="MDR_like_2"/>
    <property type="match status" value="1"/>
</dbReference>
<evidence type="ECO:0000259" key="1">
    <source>
        <dbReference type="SMART" id="SM00829"/>
    </source>
</evidence>
<dbReference type="PANTHER" id="PTHR43482:SF1">
    <property type="entry name" value="PROTEIN AST1-RELATED"/>
    <property type="match status" value="1"/>
</dbReference>
<dbReference type="Pfam" id="PF08240">
    <property type="entry name" value="ADH_N"/>
    <property type="match status" value="1"/>
</dbReference>
<accession>A0ABS7GZ91</accession>
<proteinExistence type="predicted"/>
<dbReference type="Gene3D" id="3.90.180.10">
    <property type="entry name" value="Medium-chain alcohol dehydrogenases, catalytic domain"/>
    <property type="match status" value="1"/>
</dbReference>
<dbReference type="EMBL" id="JAEUAK010000010">
    <property type="protein sequence ID" value="MBW9055309.1"/>
    <property type="molecule type" value="Genomic_DNA"/>
</dbReference>
<dbReference type="Pfam" id="PF13602">
    <property type="entry name" value="ADH_zinc_N_2"/>
    <property type="match status" value="1"/>
</dbReference>